<gene>
    <name evidence="2" type="ORF">FA13DRAFT_1305959</name>
</gene>
<reference evidence="2 3" key="1">
    <citation type="journal article" date="2019" name="Nat. Ecol. Evol.">
        <title>Megaphylogeny resolves global patterns of mushroom evolution.</title>
        <authorList>
            <person name="Varga T."/>
            <person name="Krizsan K."/>
            <person name="Foldi C."/>
            <person name="Dima B."/>
            <person name="Sanchez-Garcia M."/>
            <person name="Sanchez-Ramirez S."/>
            <person name="Szollosi G.J."/>
            <person name="Szarkandi J.G."/>
            <person name="Papp V."/>
            <person name="Albert L."/>
            <person name="Andreopoulos W."/>
            <person name="Angelini C."/>
            <person name="Antonin V."/>
            <person name="Barry K.W."/>
            <person name="Bougher N.L."/>
            <person name="Buchanan P."/>
            <person name="Buyck B."/>
            <person name="Bense V."/>
            <person name="Catcheside P."/>
            <person name="Chovatia M."/>
            <person name="Cooper J."/>
            <person name="Damon W."/>
            <person name="Desjardin D."/>
            <person name="Finy P."/>
            <person name="Geml J."/>
            <person name="Haridas S."/>
            <person name="Hughes K."/>
            <person name="Justo A."/>
            <person name="Karasinski D."/>
            <person name="Kautmanova I."/>
            <person name="Kiss B."/>
            <person name="Kocsube S."/>
            <person name="Kotiranta H."/>
            <person name="LaButti K.M."/>
            <person name="Lechner B.E."/>
            <person name="Liimatainen K."/>
            <person name="Lipzen A."/>
            <person name="Lukacs Z."/>
            <person name="Mihaltcheva S."/>
            <person name="Morgado L.N."/>
            <person name="Niskanen T."/>
            <person name="Noordeloos M.E."/>
            <person name="Ohm R.A."/>
            <person name="Ortiz-Santana B."/>
            <person name="Ovrebo C."/>
            <person name="Racz N."/>
            <person name="Riley R."/>
            <person name="Savchenko A."/>
            <person name="Shiryaev A."/>
            <person name="Soop K."/>
            <person name="Spirin V."/>
            <person name="Szebenyi C."/>
            <person name="Tomsovsky M."/>
            <person name="Tulloss R.E."/>
            <person name="Uehling J."/>
            <person name="Grigoriev I.V."/>
            <person name="Vagvolgyi C."/>
            <person name="Papp T."/>
            <person name="Martin F.M."/>
            <person name="Miettinen O."/>
            <person name="Hibbett D.S."/>
            <person name="Nagy L.G."/>
        </authorList>
    </citation>
    <scope>NUCLEOTIDE SEQUENCE [LARGE SCALE GENOMIC DNA]</scope>
    <source>
        <strain evidence="2 3">FP101781</strain>
    </source>
</reference>
<keyword evidence="3" id="KW-1185">Reference proteome</keyword>
<evidence type="ECO:0000313" key="2">
    <source>
        <dbReference type="EMBL" id="TEB24569.1"/>
    </source>
</evidence>
<feature type="compositionally biased region" description="Basic and acidic residues" evidence="1">
    <location>
        <begin position="29"/>
        <end position="65"/>
    </location>
</feature>
<proteinExistence type="predicted"/>
<name>A0A4Y7STH9_COPMI</name>
<sequence length="229" mass="25805">MAVPKTLRQIASLTSSFISSFTSFTSEAQDERDYEEYLRGPTYEDVHPAKSREATPTPQDRDESPWRSVGVQRQATLEPVEEIDSDSEYVHFHDTIQSSMTTVVSDDVVPSIELPEDLGDLIRDSAQEAPSMQEAGPSHLPDTVRPTDLVKDKRRRGGRIGKLPHHKTRPLIDKLLAKHAKELAAGRVDNTPPKDTYRLIDQKKLAEVEAFDDDKYVQYPEDEGSCLLM</sequence>
<comment type="caution">
    <text evidence="2">The sequence shown here is derived from an EMBL/GenBank/DDBJ whole genome shotgun (WGS) entry which is preliminary data.</text>
</comment>
<dbReference type="AlphaFoldDB" id="A0A4Y7STH9"/>
<accession>A0A4Y7STH9</accession>
<evidence type="ECO:0000313" key="3">
    <source>
        <dbReference type="Proteomes" id="UP000298030"/>
    </source>
</evidence>
<feature type="region of interest" description="Disordered" evidence="1">
    <location>
        <begin position="23"/>
        <end position="72"/>
    </location>
</feature>
<dbReference type="Proteomes" id="UP000298030">
    <property type="component" value="Unassembled WGS sequence"/>
</dbReference>
<evidence type="ECO:0000256" key="1">
    <source>
        <dbReference type="SAM" id="MobiDB-lite"/>
    </source>
</evidence>
<organism evidence="2 3">
    <name type="scientific">Coprinellus micaceus</name>
    <name type="common">Glistening ink-cap mushroom</name>
    <name type="synonym">Coprinus micaceus</name>
    <dbReference type="NCBI Taxonomy" id="71717"/>
    <lineage>
        <taxon>Eukaryota</taxon>
        <taxon>Fungi</taxon>
        <taxon>Dikarya</taxon>
        <taxon>Basidiomycota</taxon>
        <taxon>Agaricomycotina</taxon>
        <taxon>Agaricomycetes</taxon>
        <taxon>Agaricomycetidae</taxon>
        <taxon>Agaricales</taxon>
        <taxon>Agaricineae</taxon>
        <taxon>Psathyrellaceae</taxon>
        <taxon>Coprinellus</taxon>
    </lineage>
</organism>
<protein>
    <submittedName>
        <fullName evidence="2">Uncharacterized protein</fullName>
    </submittedName>
</protein>
<dbReference type="EMBL" id="QPFP01000065">
    <property type="protein sequence ID" value="TEB24569.1"/>
    <property type="molecule type" value="Genomic_DNA"/>
</dbReference>